<dbReference type="PANTHER" id="PTHR11388:SF76">
    <property type="entry name" value="SOLUTE CARRIER ORGANIC ANION TRANSPORTER FAMILY MEMBER"/>
    <property type="match status" value="1"/>
</dbReference>
<dbReference type="RefSeq" id="XP_022237016.1">
    <property type="nucleotide sequence ID" value="XM_022381308.1"/>
</dbReference>
<sequence length="220" mass="24219">MKNSSSNNSNAEHRFSRVPTEETDQDSEDTLCGVGTCTPGWLQRFADPKIYLLNFCALGVIQGAYFTYFIGVVSTLEKRFAFESKISGIIMIADNLSPILTSILIGYYGSSGHRPRWVAGGMIIVVISCLVSALPYFIFGPALHLLSKTSDIVNGTQHEFCDRVGNDTNCDTEHLSSTFPAVSIFFIGNFLNGFGSNAFYTLGTPYLDDNVKKKDSPLYF</sequence>
<evidence type="ECO:0000313" key="4">
    <source>
        <dbReference type="Proteomes" id="UP000694941"/>
    </source>
</evidence>
<evidence type="ECO:0000256" key="1">
    <source>
        <dbReference type="ARBA" id="ARBA00023157"/>
    </source>
</evidence>
<keyword evidence="3" id="KW-0472">Membrane</keyword>
<accession>A0ABM1S061</accession>
<feature type="region of interest" description="Disordered" evidence="2">
    <location>
        <begin position="1"/>
        <end position="29"/>
    </location>
</feature>
<keyword evidence="1" id="KW-1015">Disulfide bond</keyword>
<dbReference type="Proteomes" id="UP000694941">
    <property type="component" value="Unplaced"/>
</dbReference>
<feature type="transmembrane region" description="Helical" evidence="3">
    <location>
        <begin position="50"/>
        <end position="76"/>
    </location>
</feature>
<keyword evidence="4" id="KW-1185">Reference proteome</keyword>
<feature type="non-terminal residue" evidence="5">
    <location>
        <position position="220"/>
    </location>
</feature>
<reference evidence="5" key="1">
    <citation type="submission" date="2025-08" db="UniProtKB">
        <authorList>
            <consortium name="RefSeq"/>
        </authorList>
    </citation>
    <scope>IDENTIFICATION</scope>
    <source>
        <tissue evidence="5">Muscle</tissue>
    </source>
</reference>
<evidence type="ECO:0000313" key="5">
    <source>
        <dbReference type="RefSeq" id="XP_022237016.1"/>
    </source>
</evidence>
<dbReference type="Pfam" id="PF03137">
    <property type="entry name" value="OATP"/>
    <property type="match status" value="1"/>
</dbReference>
<evidence type="ECO:0000256" key="3">
    <source>
        <dbReference type="SAM" id="Phobius"/>
    </source>
</evidence>
<keyword evidence="3" id="KW-1133">Transmembrane helix</keyword>
<name>A0ABM1S061_LIMPO</name>
<proteinExistence type="predicted"/>
<keyword evidence="3" id="KW-0812">Transmembrane</keyword>
<dbReference type="InterPro" id="IPR004156">
    <property type="entry name" value="OATP"/>
</dbReference>
<evidence type="ECO:0000256" key="2">
    <source>
        <dbReference type="SAM" id="MobiDB-lite"/>
    </source>
</evidence>
<protein>
    <submittedName>
        <fullName evidence="5">Solute carrier organic anion transporter family member 4A1-like</fullName>
    </submittedName>
</protein>
<dbReference type="GeneID" id="111084703"/>
<dbReference type="SUPFAM" id="SSF103473">
    <property type="entry name" value="MFS general substrate transporter"/>
    <property type="match status" value="1"/>
</dbReference>
<feature type="compositionally biased region" description="Polar residues" evidence="2">
    <location>
        <begin position="1"/>
        <end position="10"/>
    </location>
</feature>
<feature type="transmembrane region" description="Helical" evidence="3">
    <location>
        <begin position="88"/>
        <end position="110"/>
    </location>
</feature>
<gene>
    <name evidence="5" type="primary">LOC111084703</name>
</gene>
<dbReference type="Gene3D" id="1.20.1250.20">
    <property type="entry name" value="MFS general substrate transporter like domains"/>
    <property type="match status" value="1"/>
</dbReference>
<feature type="transmembrane region" description="Helical" evidence="3">
    <location>
        <begin position="116"/>
        <end position="139"/>
    </location>
</feature>
<dbReference type="InterPro" id="IPR036259">
    <property type="entry name" value="MFS_trans_sf"/>
</dbReference>
<dbReference type="PANTHER" id="PTHR11388">
    <property type="entry name" value="ORGANIC ANION TRANSPORTER"/>
    <property type="match status" value="1"/>
</dbReference>
<organism evidence="4 5">
    <name type="scientific">Limulus polyphemus</name>
    <name type="common">Atlantic horseshoe crab</name>
    <dbReference type="NCBI Taxonomy" id="6850"/>
    <lineage>
        <taxon>Eukaryota</taxon>
        <taxon>Metazoa</taxon>
        <taxon>Ecdysozoa</taxon>
        <taxon>Arthropoda</taxon>
        <taxon>Chelicerata</taxon>
        <taxon>Merostomata</taxon>
        <taxon>Xiphosura</taxon>
        <taxon>Limulidae</taxon>
        <taxon>Limulus</taxon>
    </lineage>
</organism>